<accession>A0ABQ1BL26</accession>
<reference evidence="6 7" key="1">
    <citation type="journal article" date="2019" name="Emerg. Microbes Infect.">
        <title>Comprehensive subspecies identification of 175 nontuberculous mycobacteria species based on 7547 genomic profiles.</title>
        <authorList>
            <person name="Matsumoto Y."/>
            <person name="Kinjo T."/>
            <person name="Motooka D."/>
            <person name="Nabeya D."/>
            <person name="Jung N."/>
            <person name="Uechi K."/>
            <person name="Horii T."/>
            <person name="Iida T."/>
            <person name="Fujita J."/>
            <person name="Nakamura S."/>
        </authorList>
    </citation>
    <scope>NUCLEOTIDE SEQUENCE [LARGE SCALE GENOMIC DNA]</scope>
    <source>
        <strain evidence="6 7">JCM 13573</strain>
    </source>
</reference>
<evidence type="ECO:0000256" key="3">
    <source>
        <dbReference type="ARBA" id="ARBA00023163"/>
    </source>
</evidence>
<dbReference type="PROSITE" id="PS50977">
    <property type="entry name" value="HTH_TETR_2"/>
    <property type="match status" value="1"/>
</dbReference>
<evidence type="ECO:0000256" key="1">
    <source>
        <dbReference type="ARBA" id="ARBA00023015"/>
    </source>
</evidence>
<dbReference type="Proteomes" id="UP000465306">
    <property type="component" value="Unassembled WGS sequence"/>
</dbReference>
<keyword evidence="7" id="KW-1185">Reference proteome</keyword>
<evidence type="ECO:0000313" key="7">
    <source>
        <dbReference type="Proteomes" id="UP000465306"/>
    </source>
</evidence>
<keyword evidence="3" id="KW-0804">Transcription</keyword>
<dbReference type="SUPFAM" id="SSF46689">
    <property type="entry name" value="Homeodomain-like"/>
    <property type="match status" value="1"/>
</dbReference>
<dbReference type="PANTHER" id="PTHR47506">
    <property type="entry name" value="TRANSCRIPTIONAL REGULATORY PROTEIN"/>
    <property type="match status" value="1"/>
</dbReference>
<name>A0ABQ1BL26_9MYCO</name>
<gene>
    <name evidence="6" type="ORF">MKUB_18990</name>
</gene>
<organism evidence="6 7">
    <name type="scientific">Mycobacterium kubicae</name>
    <dbReference type="NCBI Taxonomy" id="120959"/>
    <lineage>
        <taxon>Bacteria</taxon>
        <taxon>Bacillati</taxon>
        <taxon>Actinomycetota</taxon>
        <taxon>Actinomycetes</taxon>
        <taxon>Mycobacteriales</taxon>
        <taxon>Mycobacteriaceae</taxon>
        <taxon>Mycobacterium</taxon>
        <taxon>Mycobacterium simiae complex</taxon>
    </lineage>
</organism>
<dbReference type="PANTHER" id="PTHR47506:SF3">
    <property type="entry name" value="HTH-TYPE TRANSCRIPTIONAL REGULATOR LMRA"/>
    <property type="match status" value="1"/>
</dbReference>
<dbReference type="EMBL" id="BLKU01000003">
    <property type="protein sequence ID" value="GFG64409.1"/>
    <property type="molecule type" value="Genomic_DNA"/>
</dbReference>
<keyword evidence="2 4" id="KW-0238">DNA-binding</keyword>
<keyword evidence="1" id="KW-0805">Transcription regulation</keyword>
<dbReference type="InterPro" id="IPR036271">
    <property type="entry name" value="Tet_transcr_reg_TetR-rel_C_sf"/>
</dbReference>
<proteinExistence type="predicted"/>
<feature type="DNA-binding region" description="H-T-H motif" evidence="4">
    <location>
        <begin position="39"/>
        <end position="58"/>
    </location>
</feature>
<dbReference type="Gene3D" id="1.10.357.10">
    <property type="entry name" value="Tetracycline Repressor, domain 2"/>
    <property type="match status" value="1"/>
</dbReference>
<protein>
    <submittedName>
        <fullName evidence="6">TetR family transcriptional regulator</fullName>
    </submittedName>
</protein>
<dbReference type="InterPro" id="IPR001647">
    <property type="entry name" value="HTH_TetR"/>
</dbReference>
<evidence type="ECO:0000256" key="2">
    <source>
        <dbReference type="ARBA" id="ARBA00023125"/>
    </source>
</evidence>
<dbReference type="SUPFAM" id="SSF48498">
    <property type="entry name" value="Tetracyclin repressor-like, C-terminal domain"/>
    <property type="match status" value="1"/>
</dbReference>
<dbReference type="PRINTS" id="PR00455">
    <property type="entry name" value="HTHTETR"/>
</dbReference>
<comment type="caution">
    <text evidence="6">The sequence shown here is derived from an EMBL/GenBank/DDBJ whole genome shotgun (WGS) entry which is preliminary data.</text>
</comment>
<dbReference type="InterPro" id="IPR009057">
    <property type="entry name" value="Homeodomain-like_sf"/>
</dbReference>
<dbReference type="Pfam" id="PF00440">
    <property type="entry name" value="TetR_N"/>
    <property type="match status" value="1"/>
</dbReference>
<sequence>MVILVMASPNEITPFVPARERILTAAYELFSRRGIRAVGTDEVIERAAVAKATLYRHFATKNDLVLAVLERREQLWTHGLIEAQSERRGTTPEEQLLAIFDVLHDWIQEGDGYEGCSFINVLLEVGADHPVGQACIAHIDNVRDIVRRRALAAGLADVQDFAWSWHILMKGAIILAAVGDANAAMRAQSMARALIEQHRPENLARQEADEVAG</sequence>
<evidence type="ECO:0000313" key="6">
    <source>
        <dbReference type="EMBL" id="GFG64409.1"/>
    </source>
</evidence>
<evidence type="ECO:0000259" key="5">
    <source>
        <dbReference type="PROSITE" id="PS50977"/>
    </source>
</evidence>
<feature type="domain" description="HTH tetR-type" evidence="5">
    <location>
        <begin position="16"/>
        <end position="76"/>
    </location>
</feature>
<evidence type="ECO:0000256" key="4">
    <source>
        <dbReference type="PROSITE-ProRule" id="PRU00335"/>
    </source>
</evidence>